<keyword evidence="3" id="KW-0809">Transit peptide</keyword>
<dbReference type="GO" id="GO:0006396">
    <property type="term" value="P:RNA processing"/>
    <property type="evidence" value="ECO:0007669"/>
    <property type="project" value="InterPro"/>
</dbReference>
<dbReference type="PANTHER" id="PTHR11207">
    <property type="entry name" value="RIBONUCLEASE III"/>
    <property type="match status" value="1"/>
</dbReference>
<evidence type="ECO:0000256" key="2">
    <source>
        <dbReference type="ARBA" id="ARBA00022884"/>
    </source>
</evidence>
<protein>
    <recommendedName>
        <fullName evidence="8">Large ribosomal subunit protein mL44</fullName>
    </recommendedName>
</protein>
<evidence type="ECO:0000256" key="5">
    <source>
        <dbReference type="ARBA" id="ARBA00023128"/>
    </source>
</evidence>
<evidence type="ECO:0000256" key="4">
    <source>
        <dbReference type="ARBA" id="ARBA00022980"/>
    </source>
</evidence>
<evidence type="ECO:0000256" key="8">
    <source>
        <dbReference type="ARBA" id="ARBA00035187"/>
    </source>
</evidence>
<evidence type="ECO:0000313" key="10">
    <source>
        <dbReference type="EMBL" id="JAV11211.1"/>
    </source>
</evidence>
<dbReference type="CDD" id="cd19874">
    <property type="entry name" value="DSRM_MRPL44"/>
    <property type="match status" value="1"/>
</dbReference>
<dbReference type="GO" id="GO:0005762">
    <property type="term" value="C:mitochondrial large ribosomal subunit"/>
    <property type="evidence" value="ECO:0007669"/>
    <property type="project" value="TreeGrafter"/>
</dbReference>
<comment type="similarity">
    <text evidence="7">Belongs to the ribonuclease III family. Mitochondrion-specific ribosomal protein mL44 subfamily.</text>
</comment>
<dbReference type="Gene3D" id="1.10.1520.10">
    <property type="entry name" value="Ribonuclease III domain"/>
    <property type="match status" value="1"/>
</dbReference>
<dbReference type="GO" id="GO:0004525">
    <property type="term" value="F:ribonuclease III activity"/>
    <property type="evidence" value="ECO:0007669"/>
    <property type="project" value="InterPro"/>
</dbReference>
<dbReference type="InterPro" id="IPR000999">
    <property type="entry name" value="RNase_III_dom"/>
</dbReference>
<dbReference type="PANTHER" id="PTHR11207:SF5">
    <property type="entry name" value="LARGE RIBOSOMAL SUBUNIT PROTEIN ML44"/>
    <property type="match status" value="1"/>
</dbReference>
<dbReference type="InterPro" id="IPR044444">
    <property type="entry name" value="Ribosomal_mL44_DSRM_metazoa"/>
</dbReference>
<dbReference type="InterPro" id="IPR036389">
    <property type="entry name" value="RNase_III_sf"/>
</dbReference>
<dbReference type="GO" id="GO:0070877">
    <property type="term" value="C:microprocessor complex"/>
    <property type="evidence" value="ECO:0007669"/>
    <property type="project" value="TreeGrafter"/>
</dbReference>
<dbReference type="Pfam" id="PF22892">
    <property type="entry name" value="DSRM_MRPL44"/>
    <property type="match status" value="1"/>
</dbReference>
<dbReference type="InterPro" id="IPR055189">
    <property type="entry name" value="RM44_endonuclase"/>
</dbReference>
<dbReference type="GO" id="GO:0070125">
    <property type="term" value="P:mitochondrial translational elongation"/>
    <property type="evidence" value="ECO:0007669"/>
    <property type="project" value="TreeGrafter"/>
</dbReference>
<keyword evidence="5" id="KW-0496">Mitochondrion</keyword>
<keyword evidence="6" id="KW-0687">Ribonucleoprotein</keyword>
<evidence type="ECO:0000256" key="3">
    <source>
        <dbReference type="ARBA" id="ARBA00022946"/>
    </source>
</evidence>
<dbReference type="Gene3D" id="3.30.160.20">
    <property type="match status" value="1"/>
</dbReference>
<reference evidence="10" key="1">
    <citation type="submission" date="2016-12" db="EMBL/GenBank/DDBJ databases">
        <title>An insight into the sialome and mialome of the sand fly, Nyssomyia neivai.</title>
        <authorList>
            <person name="Sebastian V."/>
            <person name="Goulart T.M."/>
            <person name="Oliveira W."/>
            <person name="Calvo E."/>
            <person name="Oliveira L.F."/>
            <person name="Pinto M.C."/>
            <person name="Rosselino A.M."/>
            <person name="Ribeiro J.M."/>
        </authorList>
    </citation>
    <scope>NUCLEOTIDE SEQUENCE</scope>
</reference>
<evidence type="ECO:0000256" key="7">
    <source>
        <dbReference type="ARBA" id="ARBA00024034"/>
    </source>
</evidence>
<dbReference type="GO" id="GO:0003725">
    <property type="term" value="F:double-stranded RNA binding"/>
    <property type="evidence" value="ECO:0007669"/>
    <property type="project" value="InterPro"/>
</dbReference>
<evidence type="ECO:0000256" key="1">
    <source>
        <dbReference type="ARBA" id="ARBA00004173"/>
    </source>
</evidence>
<organism evidence="10">
    <name type="scientific">Nyssomyia neivai</name>
    <dbReference type="NCBI Taxonomy" id="330878"/>
    <lineage>
        <taxon>Eukaryota</taxon>
        <taxon>Metazoa</taxon>
        <taxon>Ecdysozoa</taxon>
        <taxon>Arthropoda</taxon>
        <taxon>Hexapoda</taxon>
        <taxon>Insecta</taxon>
        <taxon>Pterygota</taxon>
        <taxon>Neoptera</taxon>
        <taxon>Endopterygota</taxon>
        <taxon>Diptera</taxon>
        <taxon>Nematocera</taxon>
        <taxon>Psychodoidea</taxon>
        <taxon>Psychodidae</taxon>
        <taxon>Nyssomyia</taxon>
    </lineage>
</organism>
<dbReference type="PROSITE" id="PS50142">
    <property type="entry name" value="RNASE_3_2"/>
    <property type="match status" value="1"/>
</dbReference>
<dbReference type="AlphaFoldDB" id="A0A1L8DXP2"/>
<dbReference type="SUPFAM" id="SSF69065">
    <property type="entry name" value="RNase III domain-like"/>
    <property type="match status" value="1"/>
</dbReference>
<evidence type="ECO:0000256" key="6">
    <source>
        <dbReference type="ARBA" id="ARBA00023274"/>
    </source>
</evidence>
<feature type="domain" description="RNase III" evidence="9">
    <location>
        <begin position="70"/>
        <end position="200"/>
    </location>
</feature>
<dbReference type="EMBL" id="GFDF01002873">
    <property type="protein sequence ID" value="JAV11211.1"/>
    <property type="molecule type" value="Transcribed_RNA"/>
</dbReference>
<dbReference type="Pfam" id="PF22935">
    <property type="entry name" value="RM44_endonuclase"/>
    <property type="match status" value="1"/>
</dbReference>
<evidence type="ECO:0000259" key="9">
    <source>
        <dbReference type="PROSITE" id="PS50142"/>
    </source>
</evidence>
<dbReference type="SMART" id="SM00535">
    <property type="entry name" value="RIBOc"/>
    <property type="match status" value="1"/>
</dbReference>
<sequence length="318" mass="36448">MFLARNSLRLCTKVLQASSGNHKILQRNVSRWFAPTLRELRRRRELAGPEPLRPRSSHLEWNYKAEIFAFGKRLHETFDEKLLRQAFTHRSYILQEEMKQKEVGIEEPNVALLDNTQMIQDGDELLTRYLDLYVTSTMPKIPLDGRIAIRKYLMSEENLASISSHIGTRDLILSAEFPVTNATLAATFKAIVAVLENTSGSKRASLFVRDFVFTQLNQKDLDDIWEVQNPLEYLTEYCSRNNLGDIEPRLIGDCGKNTILAAYHVGIYCNRKLLGTGFGENIDTAIEEAAKDSLRDIFDTQSWRKPINYQKCSPEASQ</sequence>
<accession>A0A1L8DXP2</accession>
<keyword evidence="4" id="KW-0689">Ribosomal protein</keyword>
<comment type="subcellular location">
    <subcellularLocation>
        <location evidence="1">Mitochondrion</location>
    </subcellularLocation>
</comment>
<name>A0A1L8DXP2_9DIPT</name>
<proteinExistence type="inferred from homology"/>
<keyword evidence="2" id="KW-0694">RNA-binding</keyword>